<comment type="catalytic activity">
    <reaction evidence="1 10">
        <text>N-(5-phospho-beta-D-ribosyl)anthranilate = 1-(2-carboxyphenylamino)-1-deoxy-D-ribulose 5-phosphate</text>
        <dbReference type="Rhea" id="RHEA:21540"/>
        <dbReference type="ChEBI" id="CHEBI:18277"/>
        <dbReference type="ChEBI" id="CHEBI:58613"/>
        <dbReference type="EC" id="5.3.1.24"/>
    </reaction>
</comment>
<comment type="pathway">
    <text evidence="2 10">Amino-acid biosynthesis; L-tryptophan biosynthesis; L-tryptophan from chorismate: step 3/5.</text>
</comment>
<dbReference type="AlphaFoldDB" id="A0A1T4JPL7"/>
<dbReference type="STRING" id="142842.SAMN02745118_00285"/>
<dbReference type="GO" id="GO:0004640">
    <property type="term" value="F:phosphoribosylanthranilate isomerase activity"/>
    <property type="evidence" value="ECO:0007669"/>
    <property type="project" value="UniProtKB-UniRule"/>
</dbReference>
<dbReference type="PANTHER" id="PTHR42894:SF1">
    <property type="entry name" value="N-(5'-PHOSPHORIBOSYL)ANTHRANILATE ISOMERASE"/>
    <property type="match status" value="1"/>
</dbReference>
<dbReference type="CDD" id="cd00405">
    <property type="entry name" value="PRAI"/>
    <property type="match status" value="1"/>
</dbReference>
<keyword evidence="8 10" id="KW-0057">Aromatic amino acid biosynthesis</keyword>
<dbReference type="PANTHER" id="PTHR42894">
    <property type="entry name" value="N-(5'-PHOSPHORIBOSYL)ANTHRANILATE ISOMERASE"/>
    <property type="match status" value="1"/>
</dbReference>
<evidence type="ECO:0000259" key="11">
    <source>
        <dbReference type="Pfam" id="PF00697"/>
    </source>
</evidence>
<evidence type="ECO:0000256" key="2">
    <source>
        <dbReference type="ARBA" id="ARBA00004664"/>
    </source>
</evidence>
<dbReference type="EMBL" id="FUWM01000004">
    <property type="protein sequence ID" value="SJZ32118.1"/>
    <property type="molecule type" value="Genomic_DNA"/>
</dbReference>
<dbReference type="NCBIfam" id="NF002298">
    <property type="entry name" value="PRK01222.1-4"/>
    <property type="match status" value="1"/>
</dbReference>
<accession>A0A1T4JPL7</accession>
<evidence type="ECO:0000256" key="6">
    <source>
        <dbReference type="ARBA" id="ARBA00022605"/>
    </source>
</evidence>
<dbReference type="Pfam" id="PF00697">
    <property type="entry name" value="PRAI"/>
    <property type="match status" value="1"/>
</dbReference>
<comment type="similarity">
    <text evidence="3 10">Belongs to the TrpF family.</text>
</comment>
<evidence type="ECO:0000256" key="5">
    <source>
        <dbReference type="ARBA" id="ARBA00022272"/>
    </source>
</evidence>
<dbReference type="SUPFAM" id="SSF51366">
    <property type="entry name" value="Ribulose-phoshate binding barrel"/>
    <property type="match status" value="1"/>
</dbReference>
<keyword evidence="7 10" id="KW-0822">Tryptophan biosynthesis</keyword>
<name>A0A1T4JPL7_9FIRM</name>
<dbReference type="UniPathway" id="UPA00035">
    <property type="reaction ID" value="UER00042"/>
</dbReference>
<organism evidence="12 13">
    <name type="scientific">Selenihalanaerobacter shriftii</name>
    <dbReference type="NCBI Taxonomy" id="142842"/>
    <lineage>
        <taxon>Bacteria</taxon>
        <taxon>Bacillati</taxon>
        <taxon>Bacillota</taxon>
        <taxon>Clostridia</taxon>
        <taxon>Halanaerobiales</taxon>
        <taxon>Halobacteroidaceae</taxon>
        <taxon>Selenihalanaerobacter</taxon>
    </lineage>
</organism>
<dbReference type="EC" id="5.3.1.24" evidence="4 10"/>
<feature type="domain" description="N-(5'phosphoribosyl) anthranilate isomerase (PRAI)" evidence="11">
    <location>
        <begin position="6"/>
        <end position="200"/>
    </location>
</feature>
<dbReference type="GO" id="GO:0000162">
    <property type="term" value="P:L-tryptophan biosynthetic process"/>
    <property type="evidence" value="ECO:0007669"/>
    <property type="project" value="UniProtKB-UniRule"/>
</dbReference>
<evidence type="ECO:0000256" key="3">
    <source>
        <dbReference type="ARBA" id="ARBA00007571"/>
    </source>
</evidence>
<proteinExistence type="inferred from homology"/>
<gene>
    <name evidence="10" type="primary">trpF</name>
    <name evidence="12" type="ORF">SAMN02745118_00285</name>
</gene>
<dbReference type="Proteomes" id="UP000190625">
    <property type="component" value="Unassembled WGS sequence"/>
</dbReference>
<evidence type="ECO:0000256" key="4">
    <source>
        <dbReference type="ARBA" id="ARBA00012572"/>
    </source>
</evidence>
<dbReference type="Gene3D" id="3.20.20.70">
    <property type="entry name" value="Aldolase class I"/>
    <property type="match status" value="1"/>
</dbReference>
<evidence type="ECO:0000256" key="9">
    <source>
        <dbReference type="ARBA" id="ARBA00023235"/>
    </source>
</evidence>
<dbReference type="InterPro" id="IPR011060">
    <property type="entry name" value="RibuloseP-bd_barrel"/>
</dbReference>
<reference evidence="13" key="1">
    <citation type="submission" date="2017-02" db="EMBL/GenBank/DDBJ databases">
        <authorList>
            <person name="Varghese N."/>
            <person name="Submissions S."/>
        </authorList>
    </citation>
    <scope>NUCLEOTIDE SEQUENCE [LARGE SCALE GENOMIC DNA]</scope>
    <source>
        <strain evidence="13">ATCC BAA-73</strain>
    </source>
</reference>
<protein>
    <recommendedName>
        <fullName evidence="5 10">N-(5'-phosphoribosyl)anthranilate isomerase</fullName>
        <shortName evidence="10">PRAI</shortName>
        <ecNumber evidence="4 10">5.3.1.24</ecNumber>
    </recommendedName>
</protein>
<sequence>MVMTRVKICGITNLADAKQIAKVGVDSLGFIFANSPRQVKPTQVKEIINELPPFINTVGVFANEEMMMVKEIAKYCGLDTLQFHGNESPQYCQCFEEQKIIKAFRIKDEIDLEKLSNYNVDGYLLDTYDPNHLGGTGQTFNWNLALEAKKLGPVILAGGINSKNISTAIKEVSPYGVDISSGVERAPGLKDLGKVEEVFTKIRGNNNGK</sequence>
<evidence type="ECO:0000256" key="7">
    <source>
        <dbReference type="ARBA" id="ARBA00022822"/>
    </source>
</evidence>
<dbReference type="InterPro" id="IPR013785">
    <property type="entry name" value="Aldolase_TIM"/>
</dbReference>
<dbReference type="FunFam" id="3.20.20.70:FF:000075">
    <property type="entry name" value="Tryptophan biosynthesis protein TRP1"/>
    <property type="match status" value="1"/>
</dbReference>
<evidence type="ECO:0000256" key="1">
    <source>
        <dbReference type="ARBA" id="ARBA00001164"/>
    </source>
</evidence>
<evidence type="ECO:0000256" key="10">
    <source>
        <dbReference type="HAMAP-Rule" id="MF_00135"/>
    </source>
</evidence>
<dbReference type="InterPro" id="IPR001240">
    <property type="entry name" value="PRAI_dom"/>
</dbReference>
<keyword evidence="13" id="KW-1185">Reference proteome</keyword>
<keyword evidence="9 10" id="KW-0413">Isomerase</keyword>
<evidence type="ECO:0000313" key="12">
    <source>
        <dbReference type="EMBL" id="SJZ32118.1"/>
    </source>
</evidence>
<dbReference type="HAMAP" id="MF_00135">
    <property type="entry name" value="PRAI"/>
    <property type="match status" value="1"/>
</dbReference>
<keyword evidence="6 10" id="KW-0028">Amino-acid biosynthesis</keyword>
<dbReference type="InterPro" id="IPR044643">
    <property type="entry name" value="TrpF_fam"/>
</dbReference>
<evidence type="ECO:0000256" key="8">
    <source>
        <dbReference type="ARBA" id="ARBA00023141"/>
    </source>
</evidence>
<evidence type="ECO:0000313" key="13">
    <source>
        <dbReference type="Proteomes" id="UP000190625"/>
    </source>
</evidence>